<dbReference type="GO" id="GO:0005737">
    <property type="term" value="C:cytoplasm"/>
    <property type="evidence" value="ECO:0007669"/>
    <property type="project" value="TreeGrafter"/>
</dbReference>
<dbReference type="AlphaFoldDB" id="A0A9I9DAI9"/>
<reference evidence="1" key="1">
    <citation type="submission" date="2023-03" db="UniProtKB">
        <authorList>
            <consortium name="EnsemblPlants"/>
        </authorList>
    </citation>
    <scope>IDENTIFICATION</scope>
</reference>
<proteinExistence type="predicted"/>
<dbReference type="GO" id="GO:0072354">
    <property type="term" value="F:histone H3T3 kinase activity"/>
    <property type="evidence" value="ECO:0007669"/>
    <property type="project" value="TreeGrafter"/>
</dbReference>
<evidence type="ECO:0000313" key="1">
    <source>
        <dbReference type="EnsemblPlants" id="MELO3C015244.2.1"/>
    </source>
</evidence>
<dbReference type="GO" id="GO:0000278">
    <property type="term" value="P:mitotic cell cycle"/>
    <property type="evidence" value="ECO:0007669"/>
    <property type="project" value="TreeGrafter"/>
</dbReference>
<accession>A0A9I9DAI9</accession>
<evidence type="ECO:0008006" key="2">
    <source>
        <dbReference type="Google" id="ProtNLM"/>
    </source>
</evidence>
<dbReference type="Gene3D" id="1.10.510.10">
    <property type="entry name" value="Transferase(Phosphotransferase) domain 1"/>
    <property type="match status" value="1"/>
</dbReference>
<organism evidence="1">
    <name type="scientific">Cucumis melo</name>
    <name type="common">Muskmelon</name>
    <dbReference type="NCBI Taxonomy" id="3656"/>
    <lineage>
        <taxon>Eukaryota</taxon>
        <taxon>Viridiplantae</taxon>
        <taxon>Streptophyta</taxon>
        <taxon>Embryophyta</taxon>
        <taxon>Tracheophyta</taxon>
        <taxon>Spermatophyta</taxon>
        <taxon>Magnoliopsida</taxon>
        <taxon>eudicotyledons</taxon>
        <taxon>Gunneridae</taxon>
        <taxon>Pentapetalae</taxon>
        <taxon>rosids</taxon>
        <taxon>fabids</taxon>
        <taxon>Cucurbitales</taxon>
        <taxon>Cucurbitaceae</taxon>
        <taxon>Benincaseae</taxon>
        <taxon>Cucumis</taxon>
    </lineage>
</organism>
<dbReference type="Gene3D" id="3.30.200.20">
    <property type="entry name" value="Phosphorylase Kinase, domain 1"/>
    <property type="match status" value="1"/>
</dbReference>
<protein>
    <recommendedName>
        <fullName evidence="2">Protein kinase domain-containing protein</fullName>
    </recommendedName>
</protein>
<dbReference type="Pfam" id="PF12330">
    <property type="entry name" value="Haspin_kinase"/>
    <property type="match status" value="1"/>
</dbReference>
<dbReference type="Gramene" id="MELO3C015244.2.1">
    <property type="protein sequence ID" value="MELO3C015244.2.1"/>
    <property type="gene ID" value="MELO3C015244.2"/>
</dbReference>
<dbReference type="GO" id="GO:0035556">
    <property type="term" value="P:intracellular signal transduction"/>
    <property type="evidence" value="ECO:0007669"/>
    <property type="project" value="TreeGrafter"/>
</dbReference>
<name>A0A9I9DAI9_CUCME</name>
<dbReference type="EnsemblPlants" id="MELO3C015244.2.1">
    <property type="protein sequence ID" value="MELO3C015244.2.1"/>
    <property type="gene ID" value="MELO3C015244.2"/>
</dbReference>
<dbReference type="PANTHER" id="PTHR24419">
    <property type="entry name" value="INTERLEUKIN-1 RECEPTOR-ASSOCIATED KINASE"/>
    <property type="match status" value="1"/>
</dbReference>
<sequence length="380" mass="42635">GKYVQPTNFDKERAYFQEVDAFELLEESPSPKSFSTWTSSQFDSSTIPSLCSRIEKWLISKKSNYSLAPSSTLSKILETPLGSIEPIGGLHLDKLKLKTPEESARDIDAHWCSIQRRFIFSINDIDALGIDSNDNRSNRAEEIRTEDREDIEVAVKKLSLTSTSTSFHKYDLDPLNALLAVCGQSAPSTLKDAFSNYCDLETIVKVGEGTYGEAFKAGNTVCKVVPIDGDLQVNGETQKRSEELLEEVILSRTLNSLRSNEGSADNFCTTFIRTIDLRVCQGSYDAVLVKAWEDWDEKHGSENDHPKEFPEKQLYVVFVLQHGGKDLESFVLLNYDEAQSLLVQVTAGLAVAEAAYEFEHRDLHWSGYSSVYKNLVVSFH</sequence>
<dbReference type="GO" id="GO:0005634">
    <property type="term" value="C:nucleus"/>
    <property type="evidence" value="ECO:0007669"/>
    <property type="project" value="TreeGrafter"/>
</dbReference>
<dbReference type="PANTHER" id="PTHR24419:SF18">
    <property type="entry name" value="SERINE_THREONINE-PROTEIN KINASE HASPIN"/>
    <property type="match status" value="1"/>
</dbReference>
<dbReference type="FunFam" id="3.30.200.20:FF:000605">
    <property type="entry name" value="Serine/threonine-protein kinase haspin-like protein"/>
    <property type="match status" value="1"/>
</dbReference>